<comment type="function">
    <text evidence="2">NDH-1 shuttles electrons from NADH, via FMN and iron-sulfur (Fe-S) centers, to quinones in the respiratory chain. Couples the redox reaction to proton translocation (for every two electrons transferred, four hydrogen ions are translocated across the cytoplasmic membrane), and thus conserves the redox energy in a proton gradient.</text>
</comment>
<reference evidence="3 4" key="1">
    <citation type="submission" date="2023-06" db="EMBL/GenBank/DDBJ databases">
        <title>Five Gram-positive bacteria isolated from mangrove sediments in Shenzhen, Guangdong, China.</title>
        <authorList>
            <person name="Yu S."/>
            <person name="Zheng W."/>
            <person name="Huang Y."/>
        </authorList>
    </citation>
    <scope>NUCLEOTIDE SEQUENCE [LARGE SCALE GENOMIC DNA]</scope>
    <source>
        <strain evidence="3 4">SaN35-3</strain>
    </source>
</reference>
<keyword evidence="2" id="KW-0520">NAD</keyword>
<evidence type="ECO:0000313" key="4">
    <source>
        <dbReference type="Proteomes" id="UP001197974"/>
    </source>
</evidence>
<keyword evidence="4" id="KW-1185">Reference proteome</keyword>
<protein>
    <recommendedName>
        <fullName evidence="2">NADH-quinone oxidoreductase subunit J</fullName>
        <ecNumber evidence="2">7.1.1.-</ecNumber>
    </recommendedName>
</protein>
<evidence type="ECO:0000256" key="2">
    <source>
        <dbReference type="RuleBase" id="RU004429"/>
    </source>
</evidence>
<comment type="subcellular location">
    <subcellularLocation>
        <location evidence="2">Cell membrane</location>
        <topology evidence="2">Multi-pass membrane protein</topology>
    </subcellularLocation>
</comment>
<gene>
    <name evidence="3" type="ORF">LC087_12175</name>
</gene>
<dbReference type="InterPro" id="IPR001457">
    <property type="entry name" value="NADH_UbQ/plastoQ_OxRdtase_su6"/>
</dbReference>
<feature type="transmembrane region" description="Helical" evidence="2">
    <location>
        <begin position="90"/>
        <end position="116"/>
    </location>
</feature>
<proteinExistence type="inferred from homology"/>
<feature type="transmembrane region" description="Helical" evidence="2">
    <location>
        <begin position="6"/>
        <end position="26"/>
    </location>
</feature>
<evidence type="ECO:0000313" key="3">
    <source>
        <dbReference type="EMBL" id="WLR41633.1"/>
    </source>
</evidence>
<dbReference type="Proteomes" id="UP001197974">
    <property type="component" value="Chromosome"/>
</dbReference>
<comment type="catalytic activity">
    <reaction evidence="2">
        <text>a quinone + NADH + 5 H(+)(in) = a quinol + NAD(+) + 4 H(+)(out)</text>
        <dbReference type="Rhea" id="RHEA:57888"/>
        <dbReference type="ChEBI" id="CHEBI:15378"/>
        <dbReference type="ChEBI" id="CHEBI:24646"/>
        <dbReference type="ChEBI" id="CHEBI:57540"/>
        <dbReference type="ChEBI" id="CHEBI:57945"/>
        <dbReference type="ChEBI" id="CHEBI:132124"/>
    </reaction>
</comment>
<dbReference type="PANTHER" id="PTHR33269:SF17">
    <property type="entry name" value="NADH-UBIQUINONE OXIDOREDUCTASE CHAIN 6"/>
    <property type="match status" value="1"/>
</dbReference>
<name>A0ABY9JSC0_9BACI</name>
<dbReference type="GO" id="GO:0050136">
    <property type="term" value="F:NADH dehydrogenase (quinone) (non-electrogenic) activity"/>
    <property type="evidence" value="ECO:0007669"/>
    <property type="project" value="UniProtKB-EC"/>
</dbReference>
<dbReference type="EMBL" id="CP129013">
    <property type="protein sequence ID" value="WLR41633.1"/>
    <property type="molecule type" value="Genomic_DNA"/>
</dbReference>
<dbReference type="PANTHER" id="PTHR33269">
    <property type="entry name" value="NADH-UBIQUINONE OXIDOREDUCTASE CHAIN 6"/>
    <property type="match status" value="1"/>
</dbReference>
<keyword evidence="2" id="KW-1133">Transmembrane helix</keyword>
<organism evidence="3 4">
    <name type="scientific">Bacillus carboniphilus</name>
    <dbReference type="NCBI Taxonomy" id="86663"/>
    <lineage>
        <taxon>Bacteria</taxon>
        <taxon>Bacillati</taxon>
        <taxon>Bacillota</taxon>
        <taxon>Bacilli</taxon>
        <taxon>Bacillales</taxon>
        <taxon>Bacillaceae</taxon>
        <taxon>Bacillus</taxon>
    </lineage>
</organism>
<feature type="transmembrane region" description="Helical" evidence="2">
    <location>
        <begin position="56"/>
        <end position="78"/>
    </location>
</feature>
<feature type="transmembrane region" description="Helical" evidence="2">
    <location>
        <begin position="33"/>
        <end position="50"/>
    </location>
</feature>
<keyword evidence="2" id="KW-0874">Quinone</keyword>
<feature type="transmembrane region" description="Helical" evidence="2">
    <location>
        <begin position="136"/>
        <end position="161"/>
    </location>
</feature>
<keyword evidence="3" id="KW-0560">Oxidoreductase</keyword>
<dbReference type="Pfam" id="PF00499">
    <property type="entry name" value="Oxidored_q3"/>
    <property type="match status" value="1"/>
</dbReference>
<sequence length="170" mass="18738">MATGEYVAFLVLSLFAISGSVMMLNVTKVVHMILSLVVTFLSIACLYVLLLAEFVAVVQVLVYSGAIVIMLLFGIMLTDHTDQASAFSTWFKRLIIIGSLVVFATVIYMGVAPLNLDVVNVDFHENNTEQIGLMLYTYYIIPFELVSILLLVALVGAIVVAKKPNKEEER</sequence>
<dbReference type="EC" id="7.1.1.-" evidence="2"/>
<keyword evidence="2" id="KW-1003">Cell membrane</keyword>
<keyword evidence="2" id="KW-0812">Transmembrane</keyword>
<evidence type="ECO:0000256" key="1">
    <source>
        <dbReference type="ARBA" id="ARBA00005698"/>
    </source>
</evidence>
<comment type="similarity">
    <text evidence="1 2">Belongs to the complex I subunit 6 family.</text>
</comment>
<keyword evidence="2" id="KW-0472">Membrane</keyword>
<dbReference type="Gene3D" id="1.20.120.1200">
    <property type="entry name" value="NADH-ubiquinone/plastoquinone oxidoreductase chain 6, subunit NuoJ"/>
    <property type="match status" value="1"/>
</dbReference>
<dbReference type="InterPro" id="IPR042106">
    <property type="entry name" value="Nuo/plastoQ_OxRdtase_6_NuoJ"/>
</dbReference>
<accession>A0ABY9JSC0</accession>
<dbReference type="NCBIfam" id="NF005168">
    <property type="entry name" value="PRK06638.2-3"/>
    <property type="match status" value="1"/>
</dbReference>